<dbReference type="Gene3D" id="1.10.10.10">
    <property type="entry name" value="Winged helix-like DNA-binding domain superfamily/Winged helix DNA-binding domain"/>
    <property type="match status" value="1"/>
</dbReference>
<evidence type="ECO:0000313" key="3">
    <source>
        <dbReference type="Proteomes" id="UP000094795"/>
    </source>
</evidence>
<gene>
    <name evidence="2" type="ORF">AWJ14_08335</name>
</gene>
<comment type="similarity">
    <text evidence="1">Belongs to the ROK (NagC/XylR) family.</text>
</comment>
<dbReference type="Pfam" id="PF00480">
    <property type="entry name" value="ROK"/>
    <property type="match status" value="1"/>
</dbReference>
<organism evidence="2 3">
    <name type="scientific">Hoeflea olei</name>
    <dbReference type="NCBI Taxonomy" id="1480615"/>
    <lineage>
        <taxon>Bacteria</taxon>
        <taxon>Pseudomonadati</taxon>
        <taxon>Pseudomonadota</taxon>
        <taxon>Alphaproteobacteria</taxon>
        <taxon>Hyphomicrobiales</taxon>
        <taxon>Rhizobiaceae</taxon>
        <taxon>Hoeflea</taxon>
    </lineage>
</organism>
<proteinExistence type="inferred from homology"/>
<dbReference type="EMBL" id="LQZT01000023">
    <property type="protein sequence ID" value="OCW57136.1"/>
    <property type="molecule type" value="Genomic_DNA"/>
</dbReference>
<evidence type="ECO:0000256" key="1">
    <source>
        <dbReference type="ARBA" id="ARBA00006479"/>
    </source>
</evidence>
<dbReference type="InterPro" id="IPR000600">
    <property type="entry name" value="ROK"/>
</dbReference>
<dbReference type="Proteomes" id="UP000094795">
    <property type="component" value="Unassembled WGS sequence"/>
</dbReference>
<accession>A0A1C1YUR9</accession>
<dbReference type="PANTHER" id="PTHR18964:SF173">
    <property type="entry name" value="GLUCOKINASE"/>
    <property type="match status" value="1"/>
</dbReference>
<dbReference type="PROSITE" id="PS01125">
    <property type="entry name" value="ROK"/>
    <property type="match status" value="1"/>
</dbReference>
<evidence type="ECO:0000313" key="2">
    <source>
        <dbReference type="EMBL" id="OCW57136.1"/>
    </source>
</evidence>
<dbReference type="Gene3D" id="3.30.420.40">
    <property type="match status" value="2"/>
</dbReference>
<sequence length="406" mass="43350">MVLRSDDMRRRNRLRIIQIVRRGGTVSRGEIAQAAALSPATVSTISAELIAEGVLVARSAETGALPGRGRPSVGLSLNPRFRHAVLLILKIGEVHVAIVDYAGSLIARQPFDLDMAGVSMEEFRRTLITEIRQTLEANGISAAQLGGISIGVQGTTDSAGLRLLRSPMTPHTNIPMADWLEEEFGAPTRLANDCDLIARALNWRDPERYCDNFAAILLAHGVGMGLFLRGRIINGTQSSGTEFGHMLHQAGGALCRCGARGCIEAAAGDYAILRHFRGDPPDLKPDRHVEPSEIVWIADAARNGDPLAIDSFAAAGRALGSGLAGLFALVDPFRVAFAGHGAAAFDLMEPALREVLRNSNAAAAQEIPIDLFVDDMPLILDGCGIGALAEIDATQADRVWETMRNG</sequence>
<dbReference type="SUPFAM" id="SSF53067">
    <property type="entry name" value="Actin-like ATPase domain"/>
    <property type="match status" value="1"/>
</dbReference>
<dbReference type="STRING" id="1480615.AWJ14_08335"/>
<comment type="caution">
    <text evidence="2">The sequence shown here is derived from an EMBL/GenBank/DDBJ whole genome shotgun (WGS) entry which is preliminary data.</text>
</comment>
<name>A0A1C1YUR9_9HYPH</name>
<protein>
    <recommendedName>
        <fullName evidence="4">ROK family transcriptional regulator</fullName>
    </recommendedName>
</protein>
<dbReference type="InterPro" id="IPR049874">
    <property type="entry name" value="ROK_cs"/>
</dbReference>
<keyword evidence="3" id="KW-1185">Reference proteome</keyword>
<dbReference type="RefSeq" id="WP_171904886.1">
    <property type="nucleotide sequence ID" value="NZ_LQZT01000023.1"/>
</dbReference>
<dbReference type="InterPro" id="IPR036390">
    <property type="entry name" value="WH_DNA-bd_sf"/>
</dbReference>
<dbReference type="InterPro" id="IPR043129">
    <property type="entry name" value="ATPase_NBD"/>
</dbReference>
<dbReference type="SUPFAM" id="SSF46785">
    <property type="entry name" value="Winged helix' DNA-binding domain"/>
    <property type="match status" value="1"/>
</dbReference>
<evidence type="ECO:0008006" key="4">
    <source>
        <dbReference type="Google" id="ProtNLM"/>
    </source>
</evidence>
<dbReference type="InterPro" id="IPR036388">
    <property type="entry name" value="WH-like_DNA-bd_sf"/>
</dbReference>
<dbReference type="AlphaFoldDB" id="A0A1C1YUR9"/>
<dbReference type="PANTHER" id="PTHR18964">
    <property type="entry name" value="ROK (REPRESSOR, ORF, KINASE) FAMILY"/>
    <property type="match status" value="1"/>
</dbReference>
<reference evidence="2 3" key="1">
    <citation type="submission" date="2015-12" db="EMBL/GenBank/DDBJ databases">
        <authorList>
            <person name="Shamseldin A."/>
            <person name="Moawad H."/>
            <person name="Abd El-Rahim W.M."/>
            <person name="Sadowsky M.J."/>
        </authorList>
    </citation>
    <scope>NUCLEOTIDE SEQUENCE [LARGE SCALE GENOMIC DNA]</scope>
    <source>
        <strain evidence="2 3">JC234</strain>
    </source>
</reference>
<dbReference type="Pfam" id="PF13412">
    <property type="entry name" value="HTH_24"/>
    <property type="match status" value="1"/>
</dbReference>